<reference evidence="7" key="1">
    <citation type="submission" date="2020-09" db="EMBL/GenBank/DDBJ databases">
        <authorList>
            <person name="Kim M.K."/>
        </authorList>
    </citation>
    <scope>NUCLEOTIDE SEQUENCE</scope>
    <source>
        <strain evidence="7">BT704</strain>
    </source>
</reference>
<dbReference type="Gene3D" id="3.30.43.10">
    <property type="entry name" value="Uridine Diphospho-n-acetylenolpyruvylglucosamine Reductase, domain 2"/>
    <property type="match status" value="1"/>
</dbReference>
<comment type="cofactor">
    <cofactor evidence="1">
        <name>FAD</name>
        <dbReference type="ChEBI" id="CHEBI:57692"/>
    </cofactor>
</comment>
<keyword evidence="5" id="KW-0560">Oxidoreductase</keyword>
<feature type="domain" description="FAD-binding PCMH-type" evidence="6">
    <location>
        <begin position="35"/>
        <end position="206"/>
    </location>
</feature>
<dbReference type="InterPro" id="IPR016169">
    <property type="entry name" value="FAD-bd_PCMH_sub2"/>
</dbReference>
<name>A0A927B778_9BACT</name>
<dbReference type="InterPro" id="IPR006094">
    <property type="entry name" value="Oxid_FAD_bind_N"/>
</dbReference>
<dbReference type="SUPFAM" id="SSF56176">
    <property type="entry name" value="FAD-binding/transporter-associated domain-like"/>
    <property type="match status" value="1"/>
</dbReference>
<dbReference type="EMBL" id="JACXAA010000013">
    <property type="protein sequence ID" value="MBD2756543.1"/>
    <property type="molecule type" value="Genomic_DNA"/>
</dbReference>
<evidence type="ECO:0000259" key="6">
    <source>
        <dbReference type="PROSITE" id="PS51387"/>
    </source>
</evidence>
<dbReference type="InterPro" id="IPR050416">
    <property type="entry name" value="FAD-linked_Oxidoreductase"/>
</dbReference>
<dbReference type="Proteomes" id="UP000653797">
    <property type="component" value="Unassembled WGS sequence"/>
</dbReference>
<keyword evidence="8" id="KW-1185">Reference proteome</keyword>
<dbReference type="Gene3D" id="3.40.462.20">
    <property type="match status" value="1"/>
</dbReference>
<dbReference type="GO" id="GO:0071949">
    <property type="term" value="F:FAD binding"/>
    <property type="evidence" value="ECO:0007669"/>
    <property type="project" value="InterPro"/>
</dbReference>
<gene>
    <name evidence="7" type="ORF">IC230_26880</name>
</gene>
<keyword evidence="3" id="KW-0285">Flavoprotein</keyword>
<dbReference type="PANTHER" id="PTHR42973:SF39">
    <property type="entry name" value="FAD-BINDING PCMH-TYPE DOMAIN-CONTAINING PROTEIN"/>
    <property type="match status" value="1"/>
</dbReference>
<evidence type="ECO:0000313" key="7">
    <source>
        <dbReference type="EMBL" id="MBD2756543.1"/>
    </source>
</evidence>
<evidence type="ECO:0000256" key="2">
    <source>
        <dbReference type="ARBA" id="ARBA00005466"/>
    </source>
</evidence>
<dbReference type="PROSITE" id="PS51387">
    <property type="entry name" value="FAD_PCMH"/>
    <property type="match status" value="1"/>
</dbReference>
<protein>
    <submittedName>
        <fullName evidence="7">FAD-binding oxidoreductase</fullName>
    </submittedName>
</protein>
<dbReference type="InterPro" id="IPR006093">
    <property type="entry name" value="Oxy_OxRdtase_FAD_BS"/>
</dbReference>
<dbReference type="PANTHER" id="PTHR42973">
    <property type="entry name" value="BINDING OXIDOREDUCTASE, PUTATIVE (AFU_ORTHOLOGUE AFUA_1G17690)-RELATED"/>
    <property type="match status" value="1"/>
</dbReference>
<evidence type="ECO:0000256" key="3">
    <source>
        <dbReference type="ARBA" id="ARBA00022630"/>
    </source>
</evidence>
<dbReference type="Pfam" id="PF01565">
    <property type="entry name" value="FAD_binding_4"/>
    <property type="match status" value="1"/>
</dbReference>
<evidence type="ECO:0000256" key="1">
    <source>
        <dbReference type="ARBA" id="ARBA00001974"/>
    </source>
</evidence>
<dbReference type="InterPro" id="IPR012951">
    <property type="entry name" value="BBE"/>
</dbReference>
<proteinExistence type="inferred from homology"/>
<dbReference type="InterPro" id="IPR016166">
    <property type="entry name" value="FAD-bd_PCMH"/>
</dbReference>
<dbReference type="PROSITE" id="PS00862">
    <property type="entry name" value="OX2_COVAL_FAD"/>
    <property type="match status" value="1"/>
</dbReference>
<dbReference type="InterPro" id="IPR016167">
    <property type="entry name" value="FAD-bd_PCMH_sub1"/>
</dbReference>
<dbReference type="AlphaFoldDB" id="A0A927B778"/>
<keyword evidence="4" id="KW-0274">FAD</keyword>
<dbReference type="GO" id="GO:0016491">
    <property type="term" value="F:oxidoreductase activity"/>
    <property type="evidence" value="ECO:0007669"/>
    <property type="project" value="UniProtKB-KW"/>
</dbReference>
<dbReference type="Gene3D" id="3.30.465.10">
    <property type="match status" value="1"/>
</dbReference>
<comment type="similarity">
    <text evidence="2">Belongs to the oxygen-dependent FAD-linked oxidoreductase family.</text>
</comment>
<comment type="caution">
    <text evidence="7">The sequence shown here is derived from an EMBL/GenBank/DDBJ whole genome shotgun (WGS) entry which is preliminary data.</text>
</comment>
<accession>A0A927B778</accession>
<dbReference type="RefSeq" id="WP_191042169.1">
    <property type="nucleotide sequence ID" value="NZ_JACXAA010000013.1"/>
</dbReference>
<evidence type="ECO:0000313" key="8">
    <source>
        <dbReference type="Proteomes" id="UP000653797"/>
    </source>
</evidence>
<evidence type="ECO:0000256" key="4">
    <source>
        <dbReference type="ARBA" id="ARBA00022827"/>
    </source>
</evidence>
<dbReference type="Pfam" id="PF08031">
    <property type="entry name" value="BBE"/>
    <property type="match status" value="1"/>
</dbReference>
<organism evidence="7 8">
    <name type="scientific">Spirosoma validum</name>
    <dbReference type="NCBI Taxonomy" id="2771355"/>
    <lineage>
        <taxon>Bacteria</taxon>
        <taxon>Pseudomonadati</taxon>
        <taxon>Bacteroidota</taxon>
        <taxon>Cytophagia</taxon>
        <taxon>Cytophagales</taxon>
        <taxon>Cytophagaceae</taxon>
        <taxon>Spirosoma</taxon>
    </lineage>
</organism>
<sequence length="457" mass="50330">MDTFHITELQTRVRGRLIDPQHPDYPTARKVYNGMIDKCPSVIAQCTCVEDVVTMVNYAREHNLLVAVRGGGHNGAGLGICDDGLVVDLSGMKYIDVDPHKQTVLVEGGCLLNELDAATHPYGLAVPTGINGTTGVAGLTLGGGLGYLTRHCGLTIDNLLEANMVLADGSVAKASASENEDLFWAIRGGGGNFGIVTSFLFQAHPISTVVAGPMLWHMDDARDILRWYRTFIKEAADSLNGWFAFLTVPPGPPFPEELHLKKMCGIVWCYSGPIENADSVFEPIRQFRKPVFDMIGPMPVPVMQGMFDPLYPPGLQWYWKGDYMNELSDEAIEQHLTYGEALPSMLSTMHLYPIDGAASRVSNEATAWGYRQATWAMVIAGVDPDPANKDVVTNWARDYWQSLHPFSAGGSYINFMMEEGEDRVKATYGANYDRLVAIKTNYDPTNLFRVNQNIKPA</sequence>
<evidence type="ECO:0000256" key="5">
    <source>
        <dbReference type="ARBA" id="ARBA00023002"/>
    </source>
</evidence>
<dbReference type="InterPro" id="IPR036318">
    <property type="entry name" value="FAD-bd_PCMH-like_sf"/>
</dbReference>